<dbReference type="Proteomes" id="UP001530315">
    <property type="component" value="Unassembled WGS sequence"/>
</dbReference>
<dbReference type="Pfam" id="PF00651">
    <property type="entry name" value="BTB"/>
    <property type="match status" value="1"/>
</dbReference>
<evidence type="ECO:0000313" key="2">
    <source>
        <dbReference type="EMBL" id="KAL3768510.1"/>
    </source>
</evidence>
<dbReference type="PROSITE" id="PS50097">
    <property type="entry name" value="BTB"/>
    <property type="match status" value="1"/>
</dbReference>
<dbReference type="InterPro" id="IPR045005">
    <property type="entry name" value="BPM1-6"/>
</dbReference>
<accession>A0ABD3N740</accession>
<dbReference type="InterPro" id="IPR011333">
    <property type="entry name" value="SKP1/BTB/POZ_sf"/>
</dbReference>
<dbReference type="PANTHER" id="PTHR26379:SF187">
    <property type="entry name" value="OS07G0655300 PROTEIN"/>
    <property type="match status" value="1"/>
</dbReference>
<dbReference type="SMART" id="SM00225">
    <property type="entry name" value="BTB"/>
    <property type="match status" value="1"/>
</dbReference>
<name>A0ABD3N740_9STRA</name>
<organism evidence="2 3">
    <name type="scientific">Stephanodiscus triporus</name>
    <dbReference type="NCBI Taxonomy" id="2934178"/>
    <lineage>
        <taxon>Eukaryota</taxon>
        <taxon>Sar</taxon>
        <taxon>Stramenopiles</taxon>
        <taxon>Ochrophyta</taxon>
        <taxon>Bacillariophyta</taxon>
        <taxon>Coscinodiscophyceae</taxon>
        <taxon>Thalassiosirophycidae</taxon>
        <taxon>Stephanodiscales</taxon>
        <taxon>Stephanodiscaceae</taxon>
        <taxon>Stephanodiscus</taxon>
    </lineage>
</organism>
<dbReference type="Gene3D" id="2.60.210.10">
    <property type="entry name" value="Apoptosis, Tumor Necrosis Factor Receptor Associated Protein 2, Chain A"/>
    <property type="match status" value="1"/>
</dbReference>
<proteinExistence type="predicted"/>
<gene>
    <name evidence="2" type="ORF">ACHAW5_002467</name>
</gene>
<comment type="caution">
    <text evidence="2">The sequence shown here is derived from an EMBL/GenBank/DDBJ whole genome shotgun (WGS) entry which is preliminary data.</text>
</comment>
<dbReference type="SUPFAM" id="SSF54695">
    <property type="entry name" value="POZ domain"/>
    <property type="match status" value="1"/>
</dbReference>
<dbReference type="CDD" id="cd18186">
    <property type="entry name" value="BTB_POZ_ZBTB_KLHL-like"/>
    <property type="match status" value="1"/>
</dbReference>
<evidence type="ECO:0000313" key="3">
    <source>
        <dbReference type="Proteomes" id="UP001530315"/>
    </source>
</evidence>
<evidence type="ECO:0000259" key="1">
    <source>
        <dbReference type="PROSITE" id="PS50097"/>
    </source>
</evidence>
<dbReference type="PANTHER" id="PTHR26379">
    <property type="entry name" value="BTB/POZ AND MATH DOMAIN-CONTAINING PROTEIN 1"/>
    <property type="match status" value="1"/>
</dbReference>
<dbReference type="EMBL" id="JALLAZ020001676">
    <property type="protein sequence ID" value="KAL3768510.1"/>
    <property type="molecule type" value="Genomic_DNA"/>
</dbReference>
<dbReference type="InterPro" id="IPR008974">
    <property type="entry name" value="TRAF-like"/>
</dbReference>
<keyword evidence="3" id="KW-1185">Reference proteome</keyword>
<dbReference type="CDD" id="cd14733">
    <property type="entry name" value="BACK"/>
    <property type="match status" value="1"/>
</dbReference>
<reference evidence="2 3" key="1">
    <citation type="submission" date="2024-10" db="EMBL/GenBank/DDBJ databases">
        <title>Updated reference genomes for cyclostephanoid diatoms.</title>
        <authorList>
            <person name="Roberts W.R."/>
            <person name="Alverson A.J."/>
        </authorList>
    </citation>
    <scope>NUCLEOTIDE SEQUENCE [LARGE SCALE GENOMIC DNA]</scope>
    <source>
        <strain evidence="2 3">AJA276-08</strain>
    </source>
</reference>
<dbReference type="SUPFAM" id="SSF49599">
    <property type="entry name" value="TRAF domain-like"/>
    <property type="match status" value="1"/>
</dbReference>
<protein>
    <recommendedName>
        <fullName evidence="1">BTB domain-containing protein</fullName>
    </recommendedName>
</protein>
<dbReference type="Gene3D" id="3.30.710.10">
    <property type="entry name" value="Potassium Channel Kv1.1, Chain A"/>
    <property type="match status" value="1"/>
</dbReference>
<sequence length="340" mass="37925">MSGRHKAAVHWGTPSPQFQDWETVKVYCHGFADLSTARGARVDSPEFTCLGNRWILRMYPGGSVHARDNYISVRLVNASEKGISILYGFGVKKKYELGRSHHPSRQLLFWGVRVRGMRDHIKFCQALKNHGVSGRRDTYHNVYMKLADPTKERTPPFIPVNPSVTILQSLFMDKESADIQFEVGERRGKNNAEKIAKIAPTTFHAHRLILQKSSTTLANLCGAGGDQTTPIQINDVSPDIFNHLLKYVYGGKVSDDDMKAHAKEIINVADRFGVASLKLEAEACLVEATVFAVENVMDYLLYAYSKNCALLKEAALEFMLENKVEVLKKVSLKDAPGGLG</sequence>
<dbReference type="InterPro" id="IPR000210">
    <property type="entry name" value="BTB/POZ_dom"/>
</dbReference>
<feature type="domain" description="BTB" evidence="1">
    <location>
        <begin position="177"/>
        <end position="257"/>
    </location>
</feature>
<dbReference type="AlphaFoldDB" id="A0ABD3N740"/>